<dbReference type="Gene3D" id="2.70.150.10">
    <property type="entry name" value="Calcium-transporting ATPase, cytoplasmic transduction domain A"/>
    <property type="match status" value="1"/>
</dbReference>
<evidence type="ECO:0000256" key="11">
    <source>
        <dbReference type="ARBA" id="ARBA00022967"/>
    </source>
</evidence>
<dbReference type="FunFam" id="2.70.150.10:FF:000002">
    <property type="entry name" value="Copper-transporting ATPase 1, putative"/>
    <property type="match status" value="1"/>
</dbReference>
<dbReference type="PROSITE" id="PS01047">
    <property type="entry name" value="HMA_1"/>
    <property type="match status" value="5"/>
</dbReference>
<evidence type="ECO:0000256" key="1">
    <source>
        <dbReference type="ARBA" id="ARBA00004166"/>
    </source>
</evidence>
<dbReference type="Gene3D" id="3.40.1110.10">
    <property type="entry name" value="Calcium-transporting ATPase, cytoplasmic domain N"/>
    <property type="match status" value="1"/>
</dbReference>
<feature type="transmembrane region" description="Helical" evidence="17">
    <location>
        <begin position="702"/>
        <end position="723"/>
    </location>
</feature>
<evidence type="ECO:0000256" key="9">
    <source>
        <dbReference type="ARBA" id="ARBA00022796"/>
    </source>
</evidence>
<dbReference type="Pfam" id="PF00702">
    <property type="entry name" value="Hydrolase"/>
    <property type="match status" value="1"/>
</dbReference>
<dbReference type="SUPFAM" id="SSF56784">
    <property type="entry name" value="HAD-like"/>
    <property type="match status" value="1"/>
</dbReference>
<dbReference type="InterPro" id="IPR027256">
    <property type="entry name" value="P-typ_ATPase_IB"/>
</dbReference>
<feature type="signal peptide" evidence="19">
    <location>
        <begin position="1"/>
        <end position="19"/>
    </location>
</feature>
<dbReference type="GO" id="GO:0016887">
    <property type="term" value="F:ATP hydrolysis activity"/>
    <property type="evidence" value="ECO:0007669"/>
    <property type="project" value="InterPro"/>
</dbReference>
<feature type="transmembrane region" description="Helical" evidence="17">
    <location>
        <begin position="894"/>
        <end position="921"/>
    </location>
</feature>
<dbReference type="PANTHER" id="PTHR46594:SF4">
    <property type="entry name" value="P-TYPE CATION-TRANSPORTING ATPASE"/>
    <property type="match status" value="1"/>
</dbReference>
<dbReference type="FunFam" id="3.40.50.1000:FF:000144">
    <property type="entry name" value="copper-transporting ATPase 1 isoform X2"/>
    <property type="match status" value="1"/>
</dbReference>
<dbReference type="GO" id="GO:0016020">
    <property type="term" value="C:membrane"/>
    <property type="evidence" value="ECO:0007669"/>
    <property type="project" value="UniProtKB-SubCell"/>
</dbReference>
<evidence type="ECO:0000256" key="2">
    <source>
        <dbReference type="ARBA" id="ARBA00012517"/>
    </source>
</evidence>
<evidence type="ECO:0000256" key="14">
    <source>
        <dbReference type="ARBA" id="ARBA00023034"/>
    </source>
</evidence>
<dbReference type="InterPro" id="IPR006121">
    <property type="entry name" value="HMA_dom"/>
</dbReference>
<dbReference type="Proteomes" id="UP000005207">
    <property type="component" value="Linkage group LG2"/>
</dbReference>
<dbReference type="GO" id="GO:0140581">
    <property type="term" value="F:P-type monovalent copper transporter activity"/>
    <property type="evidence" value="ECO:0007669"/>
    <property type="project" value="UniProtKB-EC"/>
</dbReference>
<feature type="transmembrane region" description="Helical" evidence="17">
    <location>
        <begin position="1292"/>
        <end position="1314"/>
    </location>
</feature>
<comment type="subcellular location">
    <subcellularLocation>
        <location evidence="1">Golgi apparatus</location>
        <location evidence="1">trans-Golgi network membrane</location>
        <topology evidence="1">Multi-pass membrane protein</topology>
    </subcellularLocation>
    <subcellularLocation>
        <location evidence="17">Membrane</location>
    </subcellularLocation>
</comment>
<feature type="transmembrane region" description="Helical" evidence="17">
    <location>
        <begin position="1320"/>
        <end position="1340"/>
    </location>
</feature>
<keyword evidence="7" id="KW-0677">Repeat</keyword>
<dbReference type="InterPro" id="IPR018303">
    <property type="entry name" value="ATPase_P-typ_P_site"/>
</dbReference>
<evidence type="ECO:0000256" key="13">
    <source>
        <dbReference type="ARBA" id="ARBA00023008"/>
    </source>
</evidence>
<dbReference type="NCBIfam" id="TIGR01494">
    <property type="entry name" value="ATPase_P-type"/>
    <property type="match status" value="2"/>
</dbReference>
<keyword evidence="9" id="KW-0187">Copper transport</keyword>
<keyword evidence="13" id="KW-0186">Copper</keyword>
<sequence>VASILAFILILCLVHFTFSLSTPLLQVSLEGKNATVLFDPSHQSPESLSEAIEDMGFESSLPASSKATPVPTDTQVVSTSGMTPTAQQEALKKLSQIQGVLDVRENLPQTGLTVTFVPSLTSTQQLSEAVASVTPPEIPTPSSPLQKDPTSSPSQTTRGGAAILKLRIEGMTCHSCTTTIEGKIGKLKGIEKIKVVLESQEATLVYLPYLLTVQTIIDQIAVVGFKAFVKSKPRPLQLSHSEIERFVDSQKQTVSSPSETSEETEIFIDTTLVALRVKGMHCRSCVVNIQDNISVLPGVSSVEVSLENEKASICYDPQKVTVTQLQQAIEALPPGNFKTQPWDDSGPLSPPLGSVVNIHIEGMTCNSCVQSIEGMISQKKGVVSAQVSLTDHQGIFEYDSLLTTPEELREAIEDMGFDAFLPETNSLLPSPHPLSSKSSGIAPVKGKEVDSDHHKETPQGQSGDTNSKCYIQIGGMTCASCVSNIERNLKNEPGIYSVLVALMASKAEVRYNPEVTDPMKIAECVKELGFTASVMENYEGSDGTVELVVRGMTCASCVHKIESNLMKEKGIIYASVALATNKAHIKFDSEVIGPRDIIKLIENLGFEASLVKRDRTASHLDHSKEIRQWRKSFLVSLVFCVPVMGMMTYMIIMDHQMTLLPGLSIMNLLSFLFCVPVQFIGGRYFYIQAWKALKHKSANMDVLIVLATSIAFTYSCVVLIVAMAEKAKVNPITFFDTPPMLFVFISLGRWLEQIAKSKTSEALSKLMSLQATEATVVTLGSDNSVLSEEQVDVELVQRGDIVKVVPGGKFPVDGRVIEGHSMADESLITGEAMPVTKKPGSSVIAGSINQNGSLLVSATHVGMDTTLSQIVKLVEEAQTSKAPIQQYADKISGYFVPFIVGISVLTLIAWIIIGFLNFSLVEMYFPGYDKSISRTEAVVRFAFQASITVLCIACPCSLGLATPTAVMVGTGVGAQNGILIKGGEPLEMAHKVQSVVFDKTGTITYGAPKVVQVKIAVEGNKMPRSRLLAIVGTAENNSEHPLGAAITKYCKQELGTESLGTCVDFQAVPGCGIRCQVTNTENLLKQLDNQRQPDMHQLPSTHHGPTATATYVVLIGNREWMRRNCLQVKPEIDEAMIEHERRGRTAVLVAVDDLLCAMIAIADTVKPEAELAVHTLTNMGLEVVLMTGDNSKTARAIAAQVGIRKVFAEVLPSHKVAKVEQLQQAGKRVAMVGDGVNDSPALAMADVGIAIGTGTDVAIEAADVVLIRNDLLDVVGSIDLSKKTVKRIRINFVFALIYNLVGIPIAAGVFLPIGLVLQPWMGSAAMALSSVSVVLSSLLLKCYTKPTAEKLEARLGTSRRQGSLSDVSVHIGMGEMRRPSPKLSLLDRIVNYSRASINSLRSDKHSLNSFVLSEPDKHSLLVGEAASHEDDLC</sequence>
<keyword evidence="19" id="KW-0732">Signal</keyword>
<reference evidence="21" key="2">
    <citation type="submission" date="2025-08" db="UniProtKB">
        <authorList>
            <consortium name="Ensembl"/>
        </authorList>
    </citation>
    <scope>IDENTIFICATION</scope>
</reference>
<keyword evidence="8 17" id="KW-0547">Nucleotide-binding</keyword>
<evidence type="ECO:0000256" key="17">
    <source>
        <dbReference type="RuleBase" id="RU362081"/>
    </source>
</evidence>
<evidence type="ECO:0000256" key="12">
    <source>
        <dbReference type="ARBA" id="ARBA00022989"/>
    </source>
</evidence>
<dbReference type="CDD" id="cd00371">
    <property type="entry name" value="HMA"/>
    <property type="match status" value="6"/>
</dbReference>
<feature type="transmembrane region" description="Helical" evidence="17">
    <location>
        <begin position="658"/>
        <end position="681"/>
    </location>
</feature>
<keyword evidence="22" id="KW-1185">Reference proteome</keyword>
<dbReference type="GO" id="GO:0005507">
    <property type="term" value="F:copper ion binding"/>
    <property type="evidence" value="ECO:0007669"/>
    <property type="project" value="InterPro"/>
</dbReference>
<dbReference type="PROSITE" id="PS00154">
    <property type="entry name" value="ATPASE_E1_E2"/>
    <property type="match status" value="1"/>
</dbReference>
<evidence type="ECO:0000256" key="6">
    <source>
        <dbReference type="ARBA" id="ARBA00022723"/>
    </source>
</evidence>
<dbReference type="SUPFAM" id="SSF81653">
    <property type="entry name" value="Calcium ATPase, transduction domain A"/>
    <property type="match status" value="1"/>
</dbReference>
<feature type="compositionally biased region" description="Low complexity" evidence="18">
    <location>
        <begin position="428"/>
        <end position="439"/>
    </location>
</feature>
<gene>
    <name evidence="21" type="primary">ATP7A</name>
    <name evidence="21" type="synonym">atp7a</name>
</gene>
<dbReference type="NCBIfam" id="TIGR00003">
    <property type="entry name" value="copper ion binding protein"/>
    <property type="match status" value="3"/>
</dbReference>
<protein>
    <recommendedName>
        <fullName evidence="2">P-type Cu(+) transporter</fullName>
        <ecNumber evidence="2">7.2.2.8</ecNumber>
    </recommendedName>
</protein>
<dbReference type="InterPro" id="IPR023298">
    <property type="entry name" value="ATPase_P-typ_TM_dom_sf"/>
</dbReference>
<dbReference type="Pfam" id="PF00122">
    <property type="entry name" value="E1-E2_ATPase"/>
    <property type="match status" value="1"/>
</dbReference>
<feature type="chain" id="PRO_5025513420" description="P-type Cu(+) transporter" evidence="19">
    <location>
        <begin position="20"/>
        <end position="1433"/>
    </location>
</feature>
<feature type="compositionally biased region" description="Polar residues" evidence="18">
    <location>
        <begin position="61"/>
        <end position="79"/>
    </location>
</feature>
<dbReference type="SUPFAM" id="SSF81660">
    <property type="entry name" value="Metal cation-transporting ATPase, ATP-binding domain N"/>
    <property type="match status" value="1"/>
</dbReference>
<keyword evidence="11" id="KW-1278">Translocase</keyword>
<dbReference type="GO" id="GO:0005524">
    <property type="term" value="F:ATP binding"/>
    <property type="evidence" value="ECO:0007669"/>
    <property type="project" value="UniProtKB-UniRule"/>
</dbReference>
<dbReference type="Pfam" id="PF00403">
    <property type="entry name" value="HMA"/>
    <property type="match status" value="5"/>
</dbReference>
<dbReference type="InterPro" id="IPR006122">
    <property type="entry name" value="HMA_Cu_ion-bd"/>
</dbReference>
<dbReference type="InterPro" id="IPR023214">
    <property type="entry name" value="HAD_sf"/>
</dbReference>
<evidence type="ECO:0000256" key="4">
    <source>
        <dbReference type="ARBA" id="ARBA00022553"/>
    </source>
</evidence>
<feature type="region of interest" description="Disordered" evidence="18">
    <location>
        <begin position="133"/>
        <end position="158"/>
    </location>
</feature>
<dbReference type="FunFam" id="3.40.1110.10:FF:000023">
    <property type="entry name" value="Copper-transporting ATPase 1, putative"/>
    <property type="match status" value="1"/>
</dbReference>
<dbReference type="SFLD" id="SFLDF00027">
    <property type="entry name" value="p-type_atpase"/>
    <property type="match status" value="1"/>
</dbReference>
<dbReference type="NCBIfam" id="TIGR01525">
    <property type="entry name" value="ATPase-IB_hvy"/>
    <property type="match status" value="1"/>
</dbReference>
<accession>A0A669BW58</accession>
<dbReference type="GeneTree" id="ENSGT00940000159568"/>
<dbReference type="SUPFAM" id="SSF81665">
    <property type="entry name" value="Calcium ATPase, transmembrane domain M"/>
    <property type="match status" value="1"/>
</dbReference>
<dbReference type="PRINTS" id="PR00942">
    <property type="entry name" value="CUATPASEI"/>
</dbReference>
<dbReference type="Gene3D" id="3.40.50.1000">
    <property type="entry name" value="HAD superfamily/HAD-like"/>
    <property type="match status" value="1"/>
</dbReference>
<evidence type="ECO:0000256" key="16">
    <source>
        <dbReference type="ARBA" id="ARBA00023136"/>
    </source>
</evidence>
<dbReference type="GO" id="GO:0005802">
    <property type="term" value="C:trans-Golgi network"/>
    <property type="evidence" value="ECO:0007669"/>
    <property type="project" value="UniProtKB-ARBA"/>
</dbReference>
<feature type="domain" description="HMA" evidence="20">
    <location>
        <begin position="354"/>
        <end position="420"/>
    </location>
</feature>
<evidence type="ECO:0000313" key="21">
    <source>
        <dbReference type="Ensembl" id="ENSONIP00000038681.1"/>
    </source>
</evidence>
<evidence type="ECO:0000256" key="19">
    <source>
        <dbReference type="SAM" id="SignalP"/>
    </source>
</evidence>
<evidence type="ECO:0000256" key="15">
    <source>
        <dbReference type="ARBA" id="ARBA00023065"/>
    </source>
</evidence>
<evidence type="ECO:0000256" key="5">
    <source>
        <dbReference type="ARBA" id="ARBA00022692"/>
    </source>
</evidence>
<keyword evidence="5 17" id="KW-0812">Transmembrane</keyword>
<dbReference type="FunFam" id="3.30.70.100:FF:000009">
    <property type="entry name" value="ATPase copper transporting beta"/>
    <property type="match status" value="1"/>
</dbReference>
<keyword evidence="14" id="KW-0333">Golgi apparatus</keyword>
<dbReference type="SUPFAM" id="SSF55008">
    <property type="entry name" value="HMA, heavy metal-associated domain"/>
    <property type="match status" value="5"/>
</dbReference>
<comment type="similarity">
    <text evidence="17">Belongs to the cation transport ATPase (P-type) (TC 3.A.3) family. Type IB subfamily.</text>
</comment>
<dbReference type="InterPro" id="IPR036163">
    <property type="entry name" value="HMA_dom_sf"/>
</dbReference>
<keyword evidence="12 17" id="KW-1133">Transmembrane helix</keyword>
<keyword evidence="3" id="KW-0813">Transport</keyword>
<reference evidence="21" key="3">
    <citation type="submission" date="2025-09" db="UniProtKB">
        <authorList>
            <consortium name="Ensembl"/>
        </authorList>
    </citation>
    <scope>IDENTIFICATION</scope>
</reference>
<proteinExistence type="inferred from homology"/>
<evidence type="ECO:0000256" key="18">
    <source>
        <dbReference type="SAM" id="MobiDB-lite"/>
    </source>
</evidence>
<feature type="compositionally biased region" description="Polar residues" evidence="18">
    <location>
        <begin position="143"/>
        <end position="158"/>
    </location>
</feature>
<dbReference type="Gene3D" id="3.30.70.100">
    <property type="match status" value="6"/>
</dbReference>
<keyword evidence="6 17" id="KW-0479">Metal-binding</keyword>
<evidence type="ECO:0000259" key="20">
    <source>
        <dbReference type="PROSITE" id="PS50846"/>
    </source>
</evidence>
<dbReference type="InterPro" id="IPR059000">
    <property type="entry name" value="ATPase_P-type_domA"/>
</dbReference>
<feature type="region of interest" description="Disordered" evidence="18">
    <location>
        <begin position="60"/>
        <end position="79"/>
    </location>
</feature>
<reference evidence="22" key="1">
    <citation type="submission" date="2012-01" db="EMBL/GenBank/DDBJ databases">
        <title>The Genome Sequence of Oreochromis niloticus (Nile Tilapia).</title>
        <authorList>
            <consortium name="Broad Institute Genome Assembly Team"/>
            <consortium name="Broad Institute Sequencing Platform"/>
            <person name="Di Palma F."/>
            <person name="Johnson J."/>
            <person name="Lander E.S."/>
            <person name="Lindblad-Toh K."/>
        </authorList>
    </citation>
    <scope>NUCLEOTIDE SEQUENCE [LARGE SCALE GENOMIC DNA]</scope>
</reference>
<evidence type="ECO:0000256" key="8">
    <source>
        <dbReference type="ARBA" id="ARBA00022741"/>
    </source>
</evidence>
<feature type="domain" description="HMA" evidence="20">
    <location>
        <begin position="467"/>
        <end position="533"/>
    </location>
</feature>
<dbReference type="InterPro" id="IPR008250">
    <property type="entry name" value="ATPase_P-typ_transduc_dom_A_sf"/>
</dbReference>
<dbReference type="FunFam" id="3.40.50.1000:FF:000092">
    <property type="entry name" value="copper-transporting ATPase 1 isoform X2"/>
    <property type="match status" value="1"/>
</dbReference>
<dbReference type="InterPro" id="IPR044492">
    <property type="entry name" value="P_typ_ATPase_HD_dom"/>
</dbReference>
<evidence type="ECO:0000313" key="22">
    <source>
        <dbReference type="Proteomes" id="UP000005207"/>
    </source>
</evidence>
<dbReference type="InterPro" id="IPR023299">
    <property type="entry name" value="ATPase_P-typ_cyto_dom_N"/>
</dbReference>
<feature type="domain" description="HMA" evidence="20">
    <location>
        <begin position="162"/>
        <end position="228"/>
    </location>
</feature>
<feature type="transmembrane region" description="Helical" evidence="17">
    <location>
        <begin position="941"/>
        <end position="961"/>
    </location>
</feature>
<keyword evidence="15" id="KW-0406">Ion transport</keyword>
<dbReference type="PRINTS" id="PR00119">
    <property type="entry name" value="CATATPASE"/>
</dbReference>
<dbReference type="FunFam" id="3.30.70.100:FF:000001">
    <property type="entry name" value="ATPase copper transporting beta"/>
    <property type="match status" value="4"/>
</dbReference>
<feature type="region of interest" description="Disordered" evidence="18">
    <location>
        <begin position="428"/>
        <end position="466"/>
    </location>
</feature>
<feature type="domain" description="HMA" evidence="20">
    <location>
        <begin position="543"/>
        <end position="609"/>
    </location>
</feature>
<dbReference type="CDD" id="cd02094">
    <property type="entry name" value="P-type_ATPase_Cu-like"/>
    <property type="match status" value="1"/>
</dbReference>
<evidence type="ECO:0000256" key="3">
    <source>
        <dbReference type="ARBA" id="ARBA00022448"/>
    </source>
</evidence>
<dbReference type="InterPro" id="IPR036412">
    <property type="entry name" value="HAD-like_sf"/>
</dbReference>
<dbReference type="PANTHER" id="PTHR46594">
    <property type="entry name" value="P-TYPE CATION-TRANSPORTING ATPASE"/>
    <property type="match status" value="1"/>
</dbReference>
<evidence type="ECO:0000256" key="10">
    <source>
        <dbReference type="ARBA" id="ARBA00022840"/>
    </source>
</evidence>
<dbReference type="EC" id="7.2.2.8" evidence="2"/>
<keyword evidence="4" id="KW-0597">Phosphoprotein</keyword>
<dbReference type="InterPro" id="IPR017969">
    <property type="entry name" value="Heavy-metal-associated_CS"/>
</dbReference>
<dbReference type="SFLD" id="SFLDS00003">
    <property type="entry name" value="Haloacid_Dehalogenase"/>
    <property type="match status" value="1"/>
</dbReference>
<feature type="transmembrane region" description="Helical" evidence="17">
    <location>
        <begin position="633"/>
        <end position="652"/>
    </location>
</feature>
<keyword evidence="10 17" id="KW-0067">ATP-binding</keyword>
<dbReference type="Ensembl" id="ENSONIT00000083465.1">
    <property type="protein sequence ID" value="ENSONIP00000038681.1"/>
    <property type="gene ID" value="ENSONIG00000012929.2"/>
</dbReference>
<feature type="compositionally biased region" description="Basic and acidic residues" evidence="18">
    <location>
        <begin position="445"/>
        <end position="457"/>
    </location>
</feature>
<name>A0A669BW58_ORENI</name>
<organism evidence="21 22">
    <name type="scientific">Oreochromis niloticus</name>
    <name type="common">Nile tilapia</name>
    <name type="synonym">Tilapia nilotica</name>
    <dbReference type="NCBI Taxonomy" id="8128"/>
    <lineage>
        <taxon>Eukaryota</taxon>
        <taxon>Metazoa</taxon>
        <taxon>Chordata</taxon>
        <taxon>Craniata</taxon>
        <taxon>Vertebrata</taxon>
        <taxon>Euteleostomi</taxon>
        <taxon>Actinopterygii</taxon>
        <taxon>Neopterygii</taxon>
        <taxon>Teleostei</taxon>
        <taxon>Neoteleostei</taxon>
        <taxon>Acanthomorphata</taxon>
        <taxon>Ovalentaria</taxon>
        <taxon>Cichlomorphae</taxon>
        <taxon>Cichliformes</taxon>
        <taxon>Cichlidae</taxon>
        <taxon>African cichlids</taxon>
        <taxon>Pseudocrenilabrinae</taxon>
        <taxon>Oreochromini</taxon>
        <taxon>Oreochromis</taxon>
    </lineage>
</organism>
<feature type="domain" description="HMA" evidence="20">
    <location>
        <begin position="271"/>
        <end position="337"/>
    </location>
</feature>
<dbReference type="SFLD" id="SFLDG00002">
    <property type="entry name" value="C1.7:_P-type_atpase_like"/>
    <property type="match status" value="1"/>
</dbReference>
<evidence type="ECO:0000256" key="7">
    <source>
        <dbReference type="ARBA" id="ARBA00022737"/>
    </source>
</evidence>
<keyword evidence="16 17" id="KW-0472">Membrane</keyword>
<dbReference type="PROSITE" id="PS50846">
    <property type="entry name" value="HMA_2"/>
    <property type="match status" value="5"/>
</dbReference>
<dbReference type="InterPro" id="IPR001757">
    <property type="entry name" value="P_typ_ATPase"/>
</dbReference>